<dbReference type="GO" id="GO:0003677">
    <property type="term" value="F:DNA binding"/>
    <property type="evidence" value="ECO:0007669"/>
    <property type="project" value="InterPro"/>
</dbReference>
<dbReference type="SMART" id="SM00530">
    <property type="entry name" value="HTH_XRE"/>
    <property type="match status" value="1"/>
</dbReference>
<reference evidence="3 4" key="1">
    <citation type="submission" date="2017-07" db="EMBL/GenBank/DDBJ databases">
        <title>Recovery of genomes from metagenomes via a dereplication, aggregation, and scoring strategy.</title>
        <authorList>
            <person name="Sieber C.M."/>
            <person name="Probst A.J."/>
            <person name="Sharrar A."/>
            <person name="Thomas B.C."/>
            <person name="Hess M."/>
            <person name="Tringe S.G."/>
            <person name="Banfield J.F."/>
        </authorList>
    </citation>
    <scope>NUCLEOTIDE SEQUENCE [LARGE SCALE GENOMIC DNA]</scope>
    <source>
        <strain evidence="3">JGI_Cruoil_03_51_56</strain>
    </source>
</reference>
<evidence type="ECO:0000259" key="2">
    <source>
        <dbReference type="PROSITE" id="PS50943"/>
    </source>
</evidence>
<dbReference type="PROSITE" id="PS50943">
    <property type="entry name" value="HTH_CROC1"/>
    <property type="match status" value="1"/>
</dbReference>
<dbReference type="Pfam" id="PF13560">
    <property type="entry name" value="HTH_31"/>
    <property type="match status" value="1"/>
</dbReference>
<gene>
    <name evidence="3" type="ORF">CH330_09585</name>
</gene>
<dbReference type="InterPro" id="IPR010982">
    <property type="entry name" value="Lambda_DNA-bd_dom_sf"/>
</dbReference>
<dbReference type="AlphaFoldDB" id="A0A235BNZ8"/>
<evidence type="ECO:0000313" key="3">
    <source>
        <dbReference type="EMBL" id="OYD14048.1"/>
    </source>
</evidence>
<feature type="region of interest" description="Disordered" evidence="1">
    <location>
        <begin position="289"/>
        <end position="309"/>
    </location>
</feature>
<accession>A0A235BNZ8</accession>
<dbReference type="CDD" id="cd00093">
    <property type="entry name" value="HTH_XRE"/>
    <property type="match status" value="1"/>
</dbReference>
<proteinExistence type="predicted"/>
<evidence type="ECO:0000256" key="1">
    <source>
        <dbReference type="SAM" id="MobiDB-lite"/>
    </source>
</evidence>
<sequence length="347" mass="40016">MSKRIMKNHQKALVFTPELGARLRQLRKDAGLNQDELAQRMGRKGKGSRSMICRLELGYYLHPTIGLIADYLKACKAGFADIADLLGMEPAHEQEKPPKRKQKHETYEEKLAAVRHKAQRLYIQGLVEEMLYKVLTDEDLPQGFEEEKKLATYGRKVFAGLERHHRSRQRLRKELFKDKRIRPEHADLIERVIEGVFLQMVKAGDFERKPDVNATAVVAAKAHLAKVKKAEDRILKKEEQKFVAWGRKRARVIDQIRLESMARLQNQGMTENQAAKYANLVSELCGIASESGPSSKERERKSQEVIGRAKDKTGVKRLIEYVYQRWDELEPTIPNQPKGLSRRSRPE</sequence>
<dbReference type="Proteomes" id="UP000215559">
    <property type="component" value="Unassembled WGS sequence"/>
</dbReference>
<dbReference type="InterPro" id="IPR001387">
    <property type="entry name" value="Cro/C1-type_HTH"/>
</dbReference>
<name>A0A235BNZ8_UNCW3</name>
<comment type="caution">
    <text evidence="3">The sequence shown here is derived from an EMBL/GenBank/DDBJ whole genome shotgun (WGS) entry which is preliminary data.</text>
</comment>
<evidence type="ECO:0000313" key="4">
    <source>
        <dbReference type="Proteomes" id="UP000215559"/>
    </source>
</evidence>
<organism evidence="3 4">
    <name type="scientific">candidate division WOR-3 bacterium JGI_Cruoil_03_51_56</name>
    <dbReference type="NCBI Taxonomy" id="1973747"/>
    <lineage>
        <taxon>Bacteria</taxon>
        <taxon>Bacteria division WOR-3</taxon>
    </lineage>
</organism>
<protein>
    <recommendedName>
        <fullName evidence="2">HTH cro/C1-type domain-containing protein</fullName>
    </recommendedName>
</protein>
<dbReference type="EMBL" id="NOZP01000183">
    <property type="protein sequence ID" value="OYD14048.1"/>
    <property type="molecule type" value="Genomic_DNA"/>
</dbReference>
<feature type="domain" description="HTH cro/C1-type" evidence="2">
    <location>
        <begin position="23"/>
        <end position="82"/>
    </location>
</feature>
<feature type="compositionally biased region" description="Basic and acidic residues" evidence="1">
    <location>
        <begin position="295"/>
        <end position="309"/>
    </location>
</feature>
<dbReference type="Gene3D" id="1.10.260.40">
    <property type="entry name" value="lambda repressor-like DNA-binding domains"/>
    <property type="match status" value="1"/>
</dbReference>
<dbReference type="SUPFAM" id="SSF47413">
    <property type="entry name" value="lambda repressor-like DNA-binding domains"/>
    <property type="match status" value="1"/>
</dbReference>